<evidence type="ECO:0000313" key="1">
    <source>
        <dbReference type="EMBL" id="GME76172.1"/>
    </source>
</evidence>
<evidence type="ECO:0000313" key="2">
    <source>
        <dbReference type="Proteomes" id="UP001165064"/>
    </source>
</evidence>
<proteinExistence type="predicted"/>
<organism evidence="1 2">
    <name type="scientific">Ambrosiozyma monospora</name>
    <name type="common">Yeast</name>
    <name type="synonym">Endomycopsis monosporus</name>
    <dbReference type="NCBI Taxonomy" id="43982"/>
    <lineage>
        <taxon>Eukaryota</taxon>
        <taxon>Fungi</taxon>
        <taxon>Dikarya</taxon>
        <taxon>Ascomycota</taxon>
        <taxon>Saccharomycotina</taxon>
        <taxon>Pichiomycetes</taxon>
        <taxon>Pichiales</taxon>
        <taxon>Pichiaceae</taxon>
        <taxon>Ambrosiozyma</taxon>
    </lineage>
</organism>
<dbReference type="Proteomes" id="UP001165064">
    <property type="component" value="Unassembled WGS sequence"/>
</dbReference>
<name>A0ACB5SXS7_AMBMO</name>
<protein>
    <submittedName>
        <fullName evidence="1">Unnamed protein product</fullName>
    </submittedName>
</protein>
<dbReference type="EMBL" id="BSXS01001438">
    <property type="protein sequence ID" value="GME76172.1"/>
    <property type="molecule type" value="Genomic_DNA"/>
</dbReference>
<comment type="caution">
    <text evidence="1">The sequence shown here is derived from an EMBL/GenBank/DDBJ whole genome shotgun (WGS) entry which is preliminary data.</text>
</comment>
<reference evidence="1" key="1">
    <citation type="submission" date="2023-04" db="EMBL/GenBank/DDBJ databases">
        <title>Ambrosiozyma monospora NBRC 10751.</title>
        <authorList>
            <person name="Ichikawa N."/>
            <person name="Sato H."/>
            <person name="Tonouchi N."/>
        </authorList>
    </citation>
    <scope>NUCLEOTIDE SEQUENCE</scope>
    <source>
        <strain evidence="1">NBRC 10751</strain>
    </source>
</reference>
<keyword evidence="2" id="KW-1185">Reference proteome</keyword>
<gene>
    <name evidence="1" type="ORF">Amon02_000247600</name>
</gene>
<sequence length="230" mass="26377">MRLGNFQQLENVRKLILNFDYDVRSNSIIEKFNLSTIPSNLSYLKLHFPAENYVGELQTLASRELYLDLGEVKEELYSYAKRNIGGLTNLTKLTLAISAKNFFHVLLEIRNFPFGLLKELAFEFMDVSQSLILIIIPHNFLLTFIRLSLFSIENEPDLYEYCTNPGVTLGLGPVEHEVNIIVPDKEKLSSSVKNCTITVSQGELLKFVDLDMTKEYTTKVFGNKKPNHYL</sequence>
<accession>A0ACB5SXS7</accession>